<proteinExistence type="predicted"/>
<protein>
    <submittedName>
        <fullName evidence="1">Uncharacterized protein</fullName>
    </submittedName>
</protein>
<dbReference type="AlphaFoldDB" id="A0A366LPU6"/>
<comment type="caution">
    <text evidence="1">The sequence shown here is derived from an EMBL/GenBank/DDBJ whole genome shotgun (WGS) entry which is preliminary data.</text>
</comment>
<reference evidence="1 2" key="1">
    <citation type="submission" date="2018-06" db="EMBL/GenBank/DDBJ databases">
        <title>Sphaerisporangium craniellae sp. nov., isolated from a marine sponge in the South China Sea.</title>
        <authorList>
            <person name="Li L."/>
        </authorList>
    </citation>
    <scope>NUCLEOTIDE SEQUENCE [LARGE SCALE GENOMIC DNA]</scope>
    <source>
        <strain evidence="1 2">LHW63015</strain>
    </source>
</reference>
<sequence length="107" mass="11641">MSEVYPGCEVFFDTPHVVDGKVRFNGGAKCSESAPATVDWLVIWLEPDNDAPYDEWFGERTGPAKSHSASSTVPCVSGHYQGTLFASVNGNKGVDQIWVDREATITC</sequence>
<gene>
    <name evidence="1" type="ORF">DP939_32115</name>
</gene>
<name>A0A366LPU6_9ACTN</name>
<accession>A0A366LPU6</accession>
<keyword evidence="2" id="KW-1185">Reference proteome</keyword>
<evidence type="ECO:0000313" key="2">
    <source>
        <dbReference type="Proteomes" id="UP000253303"/>
    </source>
</evidence>
<organism evidence="1 2">
    <name type="scientific">Spongiactinospora rosea</name>
    <dbReference type="NCBI Taxonomy" id="2248750"/>
    <lineage>
        <taxon>Bacteria</taxon>
        <taxon>Bacillati</taxon>
        <taxon>Actinomycetota</taxon>
        <taxon>Actinomycetes</taxon>
        <taxon>Streptosporangiales</taxon>
        <taxon>Streptosporangiaceae</taxon>
        <taxon>Spongiactinospora</taxon>
    </lineage>
</organism>
<dbReference type="Proteomes" id="UP000253303">
    <property type="component" value="Unassembled WGS sequence"/>
</dbReference>
<evidence type="ECO:0000313" key="1">
    <source>
        <dbReference type="EMBL" id="RBQ15965.1"/>
    </source>
</evidence>
<dbReference type="EMBL" id="QMEY01000019">
    <property type="protein sequence ID" value="RBQ15965.1"/>
    <property type="molecule type" value="Genomic_DNA"/>
</dbReference>